<organism evidence="2 3">
    <name type="scientific">Pieris brassicae</name>
    <name type="common">White butterfly</name>
    <name type="synonym">Large white butterfly</name>
    <dbReference type="NCBI Taxonomy" id="7116"/>
    <lineage>
        <taxon>Eukaryota</taxon>
        <taxon>Metazoa</taxon>
        <taxon>Ecdysozoa</taxon>
        <taxon>Arthropoda</taxon>
        <taxon>Hexapoda</taxon>
        <taxon>Insecta</taxon>
        <taxon>Pterygota</taxon>
        <taxon>Neoptera</taxon>
        <taxon>Endopterygota</taxon>
        <taxon>Lepidoptera</taxon>
        <taxon>Glossata</taxon>
        <taxon>Ditrysia</taxon>
        <taxon>Papilionoidea</taxon>
        <taxon>Pieridae</taxon>
        <taxon>Pierinae</taxon>
        <taxon>Pieris</taxon>
    </lineage>
</organism>
<sequence>MNTVTIQQPSKILFEVSKLRDNLKDLKANIFDKMLSDEMLSIKQQIFERNSTPSTVQISSKRYVPTPILELQQRWPIDRIQSNMEKKLDFEKHMKKIDEIADTEESNEQEDFKCKSNCTSASERVLELRSLSEKLHKIEMPTKNPRLPKPCTCINGVDHSHTSAHKHTRHTLGLKKPDEQSSKNPNECTRSTSTVPTITYPFYITYSPYFVGTVVDYTNFFYHPDAISDLKIPKHHKNRKHKKPASEEIDNSLENDRDYVYYEYDEYTKSTRRHRGKTKPDDNFNVHPTNEPDNSLNNREHFQIVDKDKFVEEIVEDLKMYYNEAVIKDCYCSSSSFKIGLQIIIFVYLLQFLI</sequence>
<feature type="region of interest" description="Disordered" evidence="1">
    <location>
        <begin position="271"/>
        <end position="297"/>
    </location>
</feature>
<dbReference type="AlphaFoldDB" id="A0A9P0TQB6"/>
<dbReference type="Proteomes" id="UP001152562">
    <property type="component" value="Unassembled WGS sequence"/>
</dbReference>
<feature type="compositionally biased region" description="Basic residues" evidence="1">
    <location>
        <begin position="162"/>
        <end position="173"/>
    </location>
</feature>
<accession>A0A9P0TQB6</accession>
<evidence type="ECO:0000256" key="1">
    <source>
        <dbReference type="SAM" id="MobiDB-lite"/>
    </source>
</evidence>
<feature type="compositionally biased region" description="Polar residues" evidence="1">
    <location>
        <begin position="182"/>
        <end position="191"/>
    </location>
</feature>
<protein>
    <submittedName>
        <fullName evidence="2">Uncharacterized protein</fullName>
    </submittedName>
</protein>
<evidence type="ECO:0000313" key="3">
    <source>
        <dbReference type="Proteomes" id="UP001152562"/>
    </source>
</evidence>
<evidence type="ECO:0000313" key="2">
    <source>
        <dbReference type="EMBL" id="CAH4035711.1"/>
    </source>
</evidence>
<feature type="region of interest" description="Disordered" evidence="1">
    <location>
        <begin position="160"/>
        <end position="191"/>
    </location>
</feature>
<comment type="caution">
    <text evidence="2">The sequence shown here is derived from an EMBL/GenBank/DDBJ whole genome shotgun (WGS) entry which is preliminary data.</text>
</comment>
<reference evidence="2" key="1">
    <citation type="submission" date="2022-05" db="EMBL/GenBank/DDBJ databases">
        <authorList>
            <person name="Okamura Y."/>
        </authorList>
    </citation>
    <scope>NUCLEOTIDE SEQUENCE</scope>
</reference>
<feature type="compositionally biased region" description="Polar residues" evidence="1">
    <location>
        <begin position="286"/>
        <end position="297"/>
    </location>
</feature>
<name>A0A9P0TQB6_PIEBR</name>
<gene>
    <name evidence="2" type="ORF">PIBRA_LOCUS11747</name>
</gene>
<dbReference type="EMBL" id="CALOZG010000042">
    <property type="protein sequence ID" value="CAH4035711.1"/>
    <property type="molecule type" value="Genomic_DNA"/>
</dbReference>
<proteinExistence type="predicted"/>
<keyword evidence="3" id="KW-1185">Reference proteome</keyword>